<dbReference type="PROSITE" id="PS51186">
    <property type="entry name" value="GNAT"/>
    <property type="match status" value="1"/>
</dbReference>
<evidence type="ECO:0000256" key="2">
    <source>
        <dbReference type="ARBA" id="ARBA00023315"/>
    </source>
</evidence>
<dbReference type="AlphaFoldDB" id="A0A967BAS1"/>
<dbReference type="GO" id="GO:0016747">
    <property type="term" value="F:acyltransferase activity, transferring groups other than amino-acyl groups"/>
    <property type="evidence" value="ECO:0007669"/>
    <property type="project" value="InterPro"/>
</dbReference>
<evidence type="ECO:0000313" key="4">
    <source>
        <dbReference type="EMBL" id="NHQ73644.1"/>
    </source>
</evidence>
<evidence type="ECO:0000256" key="1">
    <source>
        <dbReference type="ARBA" id="ARBA00022679"/>
    </source>
</evidence>
<keyword evidence="1" id="KW-0808">Transferase</keyword>
<dbReference type="InterPro" id="IPR050680">
    <property type="entry name" value="YpeA/RimI_acetyltransf"/>
</dbReference>
<evidence type="ECO:0000259" key="3">
    <source>
        <dbReference type="PROSITE" id="PS51186"/>
    </source>
</evidence>
<gene>
    <name evidence="4" type="ORF">HAT86_04070</name>
</gene>
<dbReference type="Gene3D" id="3.40.630.30">
    <property type="match status" value="1"/>
</dbReference>
<keyword evidence="5" id="KW-1185">Reference proteome</keyword>
<dbReference type="InterPro" id="IPR016181">
    <property type="entry name" value="Acyl_CoA_acyltransferase"/>
</dbReference>
<dbReference type="PANTHER" id="PTHR43420">
    <property type="entry name" value="ACETYLTRANSFERASE"/>
    <property type="match status" value="1"/>
</dbReference>
<sequence length="149" mass="16814">MTPVRAHIGHAPHLLAILWAFTRATPWLPQVRSRLTDMRVMAKVIHRGWVQVVYDRYGPAGFIARDGGRIHALYVHPRARGQGLGRTLLDDAKARARQLDLWVLQANTAARGFYARHGFAETTRTHGAGNDENLPDIRMVWQASHRGPQ</sequence>
<feature type="domain" description="N-acetyltransferase" evidence="3">
    <location>
        <begin position="1"/>
        <end position="144"/>
    </location>
</feature>
<evidence type="ECO:0000313" key="5">
    <source>
        <dbReference type="Proteomes" id="UP000639775"/>
    </source>
</evidence>
<name>A0A967BAS1_9RHOB</name>
<dbReference type="InterPro" id="IPR000182">
    <property type="entry name" value="GNAT_dom"/>
</dbReference>
<dbReference type="RefSeq" id="WP_167193667.1">
    <property type="nucleotide sequence ID" value="NZ_JAAORB010000004.1"/>
</dbReference>
<organism evidence="4 5">
    <name type="scientific">Roseovarius gahaiensis</name>
    <dbReference type="NCBI Taxonomy" id="2716691"/>
    <lineage>
        <taxon>Bacteria</taxon>
        <taxon>Pseudomonadati</taxon>
        <taxon>Pseudomonadota</taxon>
        <taxon>Alphaproteobacteria</taxon>
        <taxon>Rhodobacterales</taxon>
        <taxon>Roseobacteraceae</taxon>
        <taxon>Roseovarius</taxon>
    </lineage>
</organism>
<keyword evidence="2" id="KW-0012">Acyltransferase</keyword>
<reference evidence="4" key="1">
    <citation type="submission" date="2020-03" db="EMBL/GenBank/DDBJ databases">
        <title>Roseovarius gahaiensis sp. nov., isolated from Gahai Saline Lake, China.</title>
        <authorList>
            <person name="Sun X."/>
        </authorList>
    </citation>
    <scope>NUCLEOTIDE SEQUENCE</scope>
    <source>
        <strain evidence="4">GH877</strain>
    </source>
</reference>
<dbReference type="SUPFAM" id="SSF55729">
    <property type="entry name" value="Acyl-CoA N-acyltransferases (Nat)"/>
    <property type="match status" value="1"/>
</dbReference>
<dbReference type="EMBL" id="JAAORB010000004">
    <property type="protein sequence ID" value="NHQ73644.1"/>
    <property type="molecule type" value="Genomic_DNA"/>
</dbReference>
<proteinExistence type="predicted"/>
<protein>
    <submittedName>
        <fullName evidence="4">GNAT family N-acetyltransferase</fullName>
    </submittedName>
</protein>
<dbReference type="Pfam" id="PF13508">
    <property type="entry name" value="Acetyltransf_7"/>
    <property type="match status" value="1"/>
</dbReference>
<dbReference type="CDD" id="cd04301">
    <property type="entry name" value="NAT_SF"/>
    <property type="match status" value="1"/>
</dbReference>
<dbReference type="Proteomes" id="UP000639775">
    <property type="component" value="Unassembled WGS sequence"/>
</dbReference>
<comment type="caution">
    <text evidence="4">The sequence shown here is derived from an EMBL/GenBank/DDBJ whole genome shotgun (WGS) entry which is preliminary data.</text>
</comment>
<accession>A0A967BAS1</accession>